<dbReference type="Proteomes" id="UP000321393">
    <property type="component" value="Unassembled WGS sequence"/>
</dbReference>
<gene>
    <name evidence="2" type="ORF">E5676_scaffold2047G00080</name>
    <name evidence="1" type="ORF">E6C27_scaffold84G001870</name>
</gene>
<evidence type="ECO:0000313" key="2">
    <source>
        <dbReference type="EMBL" id="TYK14877.1"/>
    </source>
</evidence>
<evidence type="ECO:0000313" key="3">
    <source>
        <dbReference type="Proteomes" id="UP000321393"/>
    </source>
</evidence>
<accession>A0A5A7T880</accession>
<sequence>MEYQPLQTIYLEDLRGIIDTQIVVYQDDRFVKTDEINKGETSYDVPLNFSSESDEANVPISKRRLFECVLKGKRKETQTENVSKKRNLEKIVKATEQKKIKIKIDSGEKKGGKTVDVKENYEGAPLIQKRNQWS</sequence>
<evidence type="ECO:0000313" key="1">
    <source>
        <dbReference type="EMBL" id="KAA0039088.1"/>
    </source>
</evidence>
<dbReference type="EMBL" id="SSTD01008812">
    <property type="protein sequence ID" value="TYK14877.1"/>
    <property type="molecule type" value="Genomic_DNA"/>
</dbReference>
<dbReference type="EMBL" id="SSTE01018486">
    <property type="protein sequence ID" value="KAA0039088.1"/>
    <property type="molecule type" value="Genomic_DNA"/>
</dbReference>
<evidence type="ECO:0000313" key="4">
    <source>
        <dbReference type="Proteomes" id="UP000321947"/>
    </source>
</evidence>
<proteinExistence type="predicted"/>
<dbReference type="Proteomes" id="UP000321947">
    <property type="component" value="Unassembled WGS sequence"/>
</dbReference>
<protein>
    <submittedName>
        <fullName evidence="1">Uncharacterized protein</fullName>
    </submittedName>
</protein>
<name>A0A5A7T880_CUCMM</name>
<comment type="caution">
    <text evidence="1">The sequence shown here is derived from an EMBL/GenBank/DDBJ whole genome shotgun (WGS) entry which is preliminary data.</text>
</comment>
<dbReference type="AlphaFoldDB" id="A0A5A7T880"/>
<organism evidence="1 3">
    <name type="scientific">Cucumis melo var. makuwa</name>
    <name type="common">Oriental melon</name>
    <dbReference type="NCBI Taxonomy" id="1194695"/>
    <lineage>
        <taxon>Eukaryota</taxon>
        <taxon>Viridiplantae</taxon>
        <taxon>Streptophyta</taxon>
        <taxon>Embryophyta</taxon>
        <taxon>Tracheophyta</taxon>
        <taxon>Spermatophyta</taxon>
        <taxon>Magnoliopsida</taxon>
        <taxon>eudicotyledons</taxon>
        <taxon>Gunneridae</taxon>
        <taxon>Pentapetalae</taxon>
        <taxon>rosids</taxon>
        <taxon>fabids</taxon>
        <taxon>Cucurbitales</taxon>
        <taxon>Cucurbitaceae</taxon>
        <taxon>Benincaseae</taxon>
        <taxon>Cucumis</taxon>
    </lineage>
</organism>
<reference evidence="3 4" key="1">
    <citation type="submission" date="2019-08" db="EMBL/GenBank/DDBJ databases">
        <title>Draft genome sequences of two oriental melons (Cucumis melo L. var makuwa).</title>
        <authorList>
            <person name="Kwon S.-Y."/>
        </authorList>
    </citation>
    <scope>NUCLEOTIDE SEQUENCE [LARGE SCALE GENOMIC DNA]</scope>
    <source>
        <strain evidence="4">cv. Chang Bougi</strain>
        <strain evidence="3">cv. SW 3</strain>
        <tissue evidence="1">Leaf</tissue>
    </source>
</reference>